<reference evidence="10" key="1">
    <citation type="submission" date="2021-05" db="EMBL/GenBank/DDBJ databases">
        <authorList>
            <person name="Pietrasiak N."/>
            <person name="Ward R."/>
            <person name="Stajich J.E."/>
            <person name="Kurbessoian T."/>
        </authorList>
    </citation>
    <scope>NUCLEOTIDE SEQUENCE</scope>
    <source>
        <strain evidence="10">CPER-KK1</strain>
    </source>
</reference>
<dbReference type="SUPFAM" id="SSF161098">
    <property type="entry name" value="MetI-like"/>
    <property type="match status" value="1"/>
</dbReference>
<dbReference type="GO" id="GO:0042918">
    <property type="term" value="P:alkanesulfonate transmembrane transport"/>
    <property type="evidence" value="ECO:0007669"/>
    <property type="project" value="UniProtKB-ARBA"/>
</dbReference>
<feature type="transmembrane region" description="Helical" evidence="8">
    <location>
        <begin position="133"/>
        <end position="151"/>
    </location>
</feature>
<feature type="transmembrane region" description="Helical" evidence="8">
    <location>
        <begin position="98"/>
        <end position="121"/>
    </location>
</feature>
<evidence type="ECO:0000313" key="10">
    <source>
        <dbReference type="EMBL" id="MBW4546884.1"/>
    </source>
</evidence>
<dbReference type="PROSITE" id="PS50928">
    <property type="entry name" value="ABC_TM1"/>
    <property type="match status" value="1"/>
</dbReference>
<feature type="domain" description="ABC transmembrane type-1" evidence="9">
    <location>
        <begin position="91"/>
        <end position="271"/>
    </location>
</feature>
<evidence type="ECO:0000256" key="6">
    <source>
        <dbReference type="ARBA" id="ARBA00023065"/>
    </source>
</evidence>
<reference evidence="10" key="2">
    <citation type="journal article" date="2022" name="Microbiol. Resour. Announc.">
        <title>Metagenome Sequencing to Explore Phylogenomics of Terrestrial Cyanobacteria.</title>
        <authorList>
            <person name="Ward R.D."/>
            <person name="Stajich J.E."/>
            <person name="Johansen J.R."/>
            <person name="Huntemann M."/>
            <person name="Clum A."/>
            <person name="Foster B."/>
            <person name="Foster B."/>
            <person name="Roux S."/>
            <person name="Palaniappan K."/>
            <person name="Varghese N."/>
            <person name="Mukherjee S."/>
            <person name="Reddy T.B.K."/>
            <person name="Daum C."/>
            <person name="Copeland A."/>
            <person name="Chen I.A."/>
            <person name="Ivanova N.N."/>
            <person name="Kyrpides N.C."/>
            <person name="Shapiro N."/>
            <person name="Eloe-Fadrosh E.A."/>
            <person name="Pietrasiak N."/>
        </authorList>
    </citation>
    <scope>NUCLEOTIDE SEQUENCE</scope>
    <source>
        <strain evidence="10">CPER-KK1</strain>
    </source>
</reference>
<dbReference type="AlphaFoldDB" id="A0A951UBH0"/>
<dbReference type="Proteomes" id="UP000753908">
    <property type="component" value="Unassembled WGS sequence"/>
</dbReference>
<dbReference type="PANTHER" id="PTHR30151:SF39">
    <property type="entry name" value="ABC TRANSPORTER PERMEASE PROTEIN"/>
    <property type="match status" value="1"/>
</dbReference>
<dbReference type="GO" id="GO:0005886">
    <property type="term" value="C:plasma membrane"/>
    <property type="evidence" value="ECO:0007669"/>
    <property type="project" value="UniProtKB-SubCell"/>
</dbReference>
<proteinExistence type="inferred from homology"/>
<keyword evidence="7 8" id="KW-0472">Membrane</keyword>
<dbReference type="Pfam" id="PF00528">
    <property type="entry name" value="BPD_transp_1"/>
    <property type="match status" value="1"/>
</dbReference>
<dbReference type="Gene3D" id="1.10.3720.10">
    <property type="entry name" value="MetI-like"/>
    <property type="match status" value="1"/>
</dbReference>
<dbReference type="GO" id="GO:0010438">
    <property type="term" value="P:cellular response to sulfur starvation"/>
    <property type="evidence" value="ECO:0007669"/>
    <property type="project" value="TreeGrafter"/>
</dbReference>
<evidence type="ECO:0000256" key="8">
    <source>
        <dbReference type="RuleBase" id="RU363032"/>
    </source>
</evidence>
<keyword evidence="4 8" id="KW-0812">Transmembrane</keyword>
<evidence type="ECO:0000256" key="7">
    <source>
        <dbReference type="ARBA" id="ARBA00023136"/>
    </source>
</evidence>
<dbReference type="GO" id="GO:0006811">
    <property type="term" value="P:monoatomic ion transport"/>
    <property type="evidence" value="ECO:0007669"/>
    <property type="project" value="UniProtKB-KW"/>
</dbReference>
<keyword evidence="6" id="KW-0406">Ion transport</keyword>
<feature type="transmembrane region" description="Helical" evidence="8">
    <location>
        <begin position="157"/>
        <end position="176"/>
    </location>
</feature>
<comment type="similarity">
    <text evidence="8">Belongs to the binding-protein-dependent transport system permease family.</text>
</comment>
<gene>
    <name evidence="10" type="ORF">KME25_20935</name>
</gene>
<dbReference type="PANTHER" id="PTHR30151">
    <property type="entry name" value="ALKANE SULFONATE ABC TRANSPORTER-RELATED, MEMBRANE SUBUNIT"/>
    <property type="match status" value="1"/>
</dbReference>
<comment type="caution">
    <text evidence="10">The sequence shown here is derived from an EMBL/GenBank/DDBJ whole genome shotgun (WGS) entry which is preliminary data.</text>
</comment>
<feature type="transmembrane region" description="Helical" evidence="8">
    <location>
        <begin position="220"/>
        <end position="240"/>
    </location>
</feature>
<feature type="transmembrane region" description="Helical" evidence="8">
    <location>
        <begin position="39"/>
        <end position="57"/>
    </location>
</feature>
<evidence type="ECO:0000256" key="2">
    <source>
        <dbReference type="ARBA" id="ARBA00022448"/>
    </source>
</evidence>
<evidence type="ECO:0000259" key="9">
    <source>
        <dbReference type="PROSITE" id="PS50928"/>
    </source>
</evidence>
<comment type="subcellular location">
    <subcellularLocation>
        <location evidence="1">Cell inner membrane</location>
        <topology evidence="1">Multi-pass membrane protein</topology>
    </subcellularLocation>
    <subcellularLocation>
        <location evidence="8">Cell membrane</location>
        <topology evidence="8">Multi-pass membrane protein</topology>
    </subcellularLocation>
</comment>
<feature type="transmembrane region" description="Helical" evidence="8">
    <location>
        <begin position="252"/>
        <end position="274"/>
    </location>
</feature>
<organism evidence="10 11">
    <name type="scientific">Symplocastrum torsivum CPER-KK1</name>
    <dbReference type="NCBI Taxonomy" id="450513"/>
    <lineage>
        <taxon>Bacteria</taxon>
        <taxon>Bacillati</taxon>
        <taxon>Cyanobacteriota</taxon>
        <taxon>Cyanophyceae</taxon>
        <taxon>Oscillatoriophycideae</taxon>
        <taxon>Oscillatoriales</taxon>
        <taxon>Microcoleaceae</taxon>
        <taxon>Symplocastrum</taxon>
    </lineage>
</organism>
<keyword evidence="3" id="KW-1003">Cell membrane</keyword>
<evidence type="ECO:0000313" key="11">
    <source>
        <dbReference type="Proteomes" id="UP000753908"/>
    </source>
</evidence>
<dbReference type="CDD" id="cd06261">
    <property type="entry name" value="TM_PBP2"/>
    <property type="match status" value="1"/>
</dbReference>
<dbReference type="InterPro" id="IPR000515">
    <property type="entry name" value="MetI-like"/>
</dbReference>
<accession>A0A951UBH0</accession>
<dbReference type="EMBL" id="JAHHIF010000031">
    <property type="protein sequence ID" value="MBW4546884.1"/>
    <property type="molecule type" value="Genomic_DNA"/>
</dbReference>
<keyword evidence="5 8" id="KW-1133">Transmembrane helix</keyword>
<keyword evidence="2 8" id="KW-0813">Transport</keyword>
<protein>
    <submittedName>
        <fullName evidence="10">ABC transporter permease</fullName>
    </submittedName>
</protein>
<evidence type="ECO:0000256" key="1">
    <source>
        <dbReference type="ARBA" id="ARBA00004429"/>
    </source>
</evidence>
<evidence type="ECO:0000256" key="4">
    <source>
        <dbReference type="ARBA" id="ARBA00022692"/>
    </source>
</evidence>
<evidence type="ECO:0000256" key="3">
    <source>
        <dbReference type="ARBA" id="ARBA00022475"/>
    </source>
</evidence>
<sequence>MSKPLNHSNGHLVKTTSISTTELPQYRNKQKRKKRSKVNWTKGLILPTVLVILWEFLAQVNFFPPNLLPAPSTVIATIGDLALSGELFEHIGITLYRVFLGFLIGSVFATILGALTGYSRLIHQLLDPLLQALRNIPSLAWVPLFILWLGIYETSKIMLIAVGVFFPVYLNLMSGVQGVDRKLVEVGRVYRLNGFQLIRRVFLPATLPSYIVGLRNGLGLGWMFVVAAEIMGASKGLGFLLVDGEATGRPSVIIASILLFAIFGKLTDAILATVGKRLLHWQDAYASRL</sequence>
<name>A0A951UBH0_9CYAN</name>
<evidence type="ECO:0000256" key="5">
    <source>
        <dbReference type="ARBA" id="ARBA00022989"/>
    </source>
</evidence>
<dbReference type="InterPro" id="IPR035906">
    <property type="entry name" value="MetI-like_sf"/>
</dbReference>
<dbReference type="FunFam" id="1.10.3720.10:FF:000003">
    <property type="entry name" value="Aliphatic sulfonate ABC transporter permease"/>
    <property type="match status" value="1"/>
</dbReference>